<keyword evidence="1" id="KW-0175">Coiled coil</keyword>
<feature type="compositionally biased region" description="Low complexity" evidence="2">
    <location>
        <begin position="390"/>
        <end position="406"/>
    </location>
</feature>
<dbReference type="EMBL" id="AP035768">
    <property type="protein sequence ID" value="BFO16960.1"/>
    <property type="molecule type" value="Genomic_DNA"/>
</dbReference>
<dbReference type="AlphaFoldDB" id="A0AAT9HI56"/>
<protein>
    <recommendedName>
        <fullName evidence="4">Chromosome segregation protein SMC</fullName>
    </recommendedName>
</protein>
<proteinExistence type="predicted"/>
<evidence type="ECO:0008006" key="4">
    <source>
        <dbReference type="Google" id="ProtNLM"/>
    </source>
</evidence>
<feature type="coiled-coil region" evidence="1">
    <location>
        <begin position="112"/>
        <end position="146"/>
    </location>
</feature>
<feature type="compositionally biased region" description="Basic and acidic residues" evidence="2">
    <location>
        <begin position="311"/>
        <end position="338"/>
    </location>
</feature>
<feature type="region of interest" description="Disordered" evidence="2">
    <location>
        <begin position="311"/>
        <end position="341"/>
    </location>
</feature>
<gene>
    <name evidence="3" type="ORF">SHKM778_33480</name>
</gene>
<organism evidence="3">
    <name type="scientific">Streptomyces haneummycinicus</name>
    <dbReference type="NCBI Taxonomy" id="3074435"/>
    <lineage>
        <taxon>Bacteria</taxon>
        <taxon>Bacillati</taxon>
        <taxon>Actinomycetota</taxon>
        <taxon>Actinomycetes</taxon>
        <taxon>Kitasatosporales</taxon>
        <taxon>Streptomycetaceae</taxon>
        <taxon>Streptomyces</taxon>
    </lineage>
</organism>
<reference evidence="3" key="1">
    <citation type="submission" date="2024-06" db="EMBL/GenBank/DDBJ databases">
        <authorList>
            <consortium name="consrtm"/>
            <person name="Uemura M."/>
            <person name="Terahara T."/>
        </authorList>
    </citation>
    <scope>NUCLEOTIDE SEQUENCE</scope>
    <source>
        <strain evidence="3">KM77-8</strain>
    </source>
</reference>
<evidence type="ECO:0000256" key="1">
    <source>
        <dbReference type="SAM" id="Coils"/>
    </source>
</evidence>
<reference evidence="3" key="2">
    <citation type="submission" date="2024-07" db="EMBL/GenBank/DDBJ databases">
        <title>Streptomyces haneummycinica sp. nov., a new antibiotic-producing actinobacterium isolated from marine sediment.</title>
        <authorList>
            <person name="Uemura M."/>
            <person name="Hamada M."/>
            <person name="Hirano S."/>
            <person name="Kobayashi K."/>
            <person name="Ohshiro T."/>
            <person name="Kobayashi T."/>
            <person name="Terahara T."/>
        </authorList>
    </citation>
    <scope>NUCLEOTIDE SEQUENCE</scope>
    <source>
        <strain evidence="3">KM77-8</strain>
    </source>
</reference>
<feature type="region of interest" description="Disordered" evidence="2">
    <location>
        <begin position="373"/>
        <end position="412"/>
    </location>
</feature>
<evidence type="ECO:0000313" key="3">
    <source>
        <dbReference type="EMBL" id="BFO16960.1"/>
    </source>
</evidence>
<evidence type="ECO:0000256" key="2">
    <source>
        <dbReference type="SAM" id="MobiDB-lite"/>
    </source>
</evidence>
<accession>A0AAT9HI56</accession>
<sequence length="412" mass="43131">MVAAGGHDVLLDPVGLLGGSGLDRALCPAVDPADAGAAAVGKETVARLLASIGLAAGDGDGLGETSWGAGGHDTWVCADGRFRVGALTGSWAKDSAQYVGEGAREQARRVRVGELRSEIDDLTAERERLTEEARAVAERRAVLDAELAALPGDDDLRHAHARVTAATDTVRRARARRDERAAELAPAARRAERAAAGLADTAAALNLPTDPTALGAVRQALADHTALLAALWPTLRERVEAERAVTGEQEETHRAELLVSELAKRTAESARIAAAADEHLTTLRSTVGAAVAELQRQLEETAEAVRVCAREQEQTRAEHGDADRRASRAEGRGERLAEDVTEATAAREEAVAALQRFAATGLLAVALPDLAVPDDDGSTWAATPRLPSHGPWSPGSPRSTTPTRPGNACRNG</sequence>
<name>A0AAT9HI56_9ACTN</name>